<feature type="transmembrane region" description="Helical" evidence="1">
    <location>
        <begin position="62"/>
        <end position="82"/>
    </location>
</feature>
<dbReference type="Proteomes" id="UP001500363">
    <property type="component" value="Unassembled WGS sequence"/>
</dbReference>
<keyword evidence="1" id="KW-0472">Membrane</keyword>
<evidence type="ECO:0000256" key="1">
    <source>
        <dbReference type="SAM" id="Phobius"/>
    </source>
</evidence>
<keyword evidence="1" id="KW-0812">Transmembrane</keyword>
<proteinExistence type="predicted"/>
<evidence type="ECO:0000313" key="2">
    <source>
        <dbReference type="EMBL" id="GAA1543383.1"/>
    </source>
</evidence>
<reference evidence="2 3" key="1">
    <citation type="journal article" date="2019" name="Int. J. Syst. Evol. Microbiol.">
        <title>The Global Catalogue of Microorganisms (GCM) 10K type strain sequencing project: providing services to taxonomists for standard genome sequencing and annotation.</title>
        <authorList>
            <consortium name="The Broad Institute Genomics Platform"/>
            <consortium name="The Broad Institute Genome Sequencing Center for Infectious Disease"/>
            <person name="Wu L."/>
            <person name="Ma J."/>
        </authorList>
    </citation>
    <scope>NUCLEOTIDE SEQUENCE [LARGE SCALE GENOMIC DNA]</scope>
    <source>
        <strain evidence="2 3">JCM 14303</strain>
    </source>
</reference>
<dbReference type="Pfam" id="PF14015">
    <property type="entry name" value="DUF4231"/>
    <property type="match status" value="1"/>
</dbReference>
<protein>
    <recommendedName>
        <fullName evidence="4">DUF4231 domain-containing protein</fullName>
    </recommendedName>
</protein>
<gene>
    <name evidence="2" type="ORF">GCM10009741_53310</name>
</gene>
<dbReference type="EMBL" id="BAAANC010000003">
    <property type="protein sequence ID" value="GAA1543383.1"/>
    <property type="molecule type" value="Genomic_DNA"/>
</dbReference>
<organism evidence="2 3">
    <name type="scientific">Kribbella lupini</name>
    <dbReference type="NCBI Taxonomy" id="291602"/>
    <lineage>
        <taxon>Bacteria</taxon>
        <taxon>Bacillati</taxon>
        <taxon>Actinomycetota</taxon>
        <taxon>Actinomycetes</taxon>
        <taxon>Propionibacteriales</taxon>
        <taxon>Kribbellaceae</taxon>
        <taxon>Kribbella</taxon>
    </lineage>
</organism>
<dbReference type="RefSeq" id="WP_344178895.1">
    <property type="nucleotide sequence ID" value="NZ_BAAANC010000003.1"/>
</dbReference>
<comment type="caution">
    <text evidence="2">The sequence shown here is derived from an EMBL/GenBank/DDBJ whole genome shotgun (WGS) entry which is preliminary data.</text>
</comment>
<accession>A0ABN2BPF5</accession>
<evidence type="ECO:0008006" key="4">
    <source>
        <dbReference type="Google" id="ProtNLM"/>
    </source>
</evidence>
<sequence>MDPDFPALGTESPAEELIGIRFRWYAQQAQRHRLAYIWLGIVQLAAALLIAVSVAFDAPVWFAPSLGGVIALAEGARTLFGLRDTYPTYRRTAEELRNEAWLYAGRAGRYAGVDDASRLLAERVVELSNAETAGWASAVRERNA</sequence>
<evidence type="ECO:0000313" key="3">
    <source>
        <dbReference type="Proteomes" id="UP001500363"/>
    </source>
</evidence>
<keyword evidence="1" id="KW-1133">Transmembrane helix</keyword>
<feature type="transmembrane region" description="Helical" evidence="1">
    <location>
        <begin position="34"/>
        <end position="56"/>
    </location>
</feature>
<dbReference type="NCBIfam" id="NF033634">
    <property type="entry name" value="SLATT_1"/>
    <property type="match status" value="1"/>
</dbReference>
<name>A0ABN2BPF5_9ACTN</name>
<dbReference type="InterPro" id="IPR025325">
    <property type="entry name" value="DUF4231"/>
</dbReference>
<keyword evidence="3" id="KW-1185">Reference proteome</keyword>